<proteinExistence type="predicted"/>
<sequence>MMSLDEGNDVMGTGEENDITGGDVTSCGFLNHAINALPIELHISEYQFLSRYAFRKELARGDQDINLLDAACRDHDITYSRSKDLTKRHITDKILAEEARKWITAKNSTLGDYELTDFETYHTISNVNSSNNKFYFDEDDKEIVIPEKRVILQFHPSNIAKEETLRKEDEEYPLTIHANNNTMKSEIKCAYRVNFIKSYNIV</sequence>
<evidence type="ECO:0000313" key="2">
    <source>
        <dbReference type="Proteomes" id="UP000078540"/>
    </source>
</evidence>
<evidence type="ECO:0000313" key="1">
    <source>
        <dbReference type="EMBL" id="KYM82404.1"/>
    </source>
</evidence>
<reference evidence="1 2" key="1">
    <citation type="submission" date="2015-09" db="EMBL/GenBank/DDBJ databases">
        <title>Atta colombica WGS genome.</title>
        <authorList>
            <person name="Nygaard S."/>
            <person name="Hu H."/>
            <person name="Boomsma J."/>
            <person name="Zhang G."/>
        </authorList>
    </citation>
    <scope>NUCLEOTIDE SEQUENCE [LARGE SCALE GENOMIC DNA]</scope>
    <source>
        <strain evidence="1">Treedump-2</strain>
        <tissue evidence="1">Whole body</tissue>
    </source>
</reference>
<keyword evidence="2" id="KW-1185">Reference proteome</keyword>
<name>A0A195BDW4_9HYME</name>
<dbReference type="AlphaFoldDB" id="A0A195BDW4"/>
<dbReference type="EMBL" id="KQ976513">
    <property type="protein sequence ID" value="KYM82404.1"/>
    <property type="molecule type" value="Genomic_DNA"/>
</dbReference>
<protein>
    <submittedName>
        <fullName evidence="1">Uncharacterized protein</fullName>
    </submittedName>
</protein>
<dbReference type="Proteomes" id="UP000078540">
    <property type="component" value="Unassembled WGS sequence"/>
</dbReference>
<organism evidence="1 2">
    <name type="scientific">Atta colombica</name>
    <dbReference type="NCBI Taxonomy" id="520822"/>
    <lineage>
        <taxon>Eukaryota</taxon>
        <taxon>Metazoa</taxon>
        <taxon>Ecdysozoa</taxon>
        <taxon>Arthropoda</taxon>
        <taxon>Hexapoda</taxon>
        <taxon>Insecta</taxon>
        <taxon>Pterygota</taxon>
        <taxon>Neoptera</taxon>
        <taxon>Endopterygota</taxon>
        <taxon>Hymenoptera</taxon>
        <taxon>Apocrita</taxon>
        <taxon>Aculeata</taxon>
        <taxon>Formicoidea</taxon>
        <taxon>Formicidae</taxon>
        <taxon>Myrmicinae</taxon>
        <taxon>Atta</taxon>
    </lineage>
</organism>
<accession>A0A195BDW4</accession>
<gene>
    <name evidence="1" type="ORF">ALC53_07192</name>
</gene>
<dbReference type="STRING" id="520822.A0A195BDW4"/>